<dbReference type="InterPro" id="IPR023271">
    <property type="entry name" value="Aquaporin-like"/>
</dbReference>
<reference evidence="11" key="1">
    <citation type="submission" date="2017-12" db="EMBL/GenBank/DDBJ databases">
        <authorList>
            <consortium name="DOE Joint Genome Institute"/>
            <person name="Mondo S.J."/>
            <person name="Kjaerbolling I."/>
            <person name="Vesth T.C."/>
            <person name="Frisvad J.C."/>
            <person name="Nybo J.L."/>
            <person name="Theobald S."/>
            <person name="Kuo A."/>
            <person name="Bowyer P."/>
            <person name="Matsuda Y."/>
            <person name="Lyhne E.K."/>
            <person name="Kogle M.E."/>
            <person name="Clum A."/>
            <person name="Lipzen A."/>
            <person name="Salamov A."/>
            <person name="Ngan C.Y."/>
            <person name="Daum C."/>
            <person name="Chiniquy J."/>
            <person name="Barry K."/>
            <person name="LaButti K."/>
            <person name="Haridas S."/>
            <person name="Simmons B.A."/>
            <person name="Magnuson J.K."/>
            <person name="Mortensen U.H."/>
            <person name="Larsen T.O."/>
            <person name="Grigoriev I.V."/>
            <person name="Baker S.E."/>
            <person name="Andersen M.R."/>
            <person name="Nordberg H.P."/>
            <person name="Cantor M.N."/>
            <person name="Hua S.X."/>
        </authorList>
    </citation>
    <scope>NUCLEOTIDE SEQUENCE [LARGE SCALE GENOMIC DNA]</scope>
    <source>
        <strain evidence="11">IBT 19404</strain>
    </source>
</reference>
<dbReference type="GO" id="GO:0015250">
    <property type="term" value="F:water channel activity"/>
    <property type="evidence" value="ECO:0007669"/>
    <property type="project" value="TreeGrafter"/>
</dbReference>
<feature type="transmembrane region" description="Helical" evidence="9">
    <location>
        <begin position="70"/>
        <end position="92"/>
    </location>
</feature>
<evidence type="ECO:0000313" key="11">
    <source>
        <dbReference type="Proteomes" id="UP000235023"/>
    </source>
</evidence>
<dbReference type="AlphaFoldDB" id="A0A2J5HJE8"/>
<comment type="subcellular location">
    <subcellularLocation>
        <location evidence="1">Membrane</location>
        <topology evidence="1">Multi-pass membrane protein</topology>
    </subcellularLocation>
</comment>
<feature type="transmembrane region" description="Helical" evidence="9">
    <location>
        <begin position="207"/>
        <end position="226"/>
    </location>
</feature>
<evidence type="ECO:0000313" key="10">
    <source>
        <dbReference type="EMBL" id="PLN77216.1"/>
    </source>
</evidence>
<evidence type="ECO:0000256" key="8">
    <source>
        <dbReference type="SAM" id="MobiDB-lite"/>
    </source>
</evidence>
<dbReference type="Pfam" id="PF00230">
    <property type="entry name" value="MIP"/>
    <property type="match status" value="2"/>
</dbReference>
<evidence type="ECO:0000256" key="6">
    <source>
        <dbReference type="ARBA" id="ARBA00023136"/>
    </source>
</evidence>
<organism evidence="10 11">
    <name type="scientific">Aspergillus taichungensis</name>
    <dbReference type="NCBI Taxonomy" id="482145"/>
    <lineage>
        <taxon>Eukaryota</taxon>
        <taxon>Fungi</taxon>
        <taxon>Dikarya</taxon>
        <taxon>Ascomycota</taxon>
        <taxon>Pezizomycotina</taxon>
        <taxon>Eurotiomycetes</taxon>
        <taxon>Eurotiomycetidae</taxon>
        <taxon>Eurotiales</taxon>
        <taxon>Aspergillaceae</taxon>
        <taxon>Aspergillus</taxon>
        <taxon>Aspergillus subgen. Circumdati</taxon>
    </lineage>
</organism>
<dbReference type="GO" id="GO:0005886">
    <property type="term" value="C:plasma membrane"/>
    <property type="evidence" value="ECO:0007669"/>
    <property type="project" value="TreeGrafter"/>
</dbReference>
<evidence type="ECO:0000256" key="3">
    <source>
        <dbReference type="ARBA" id="ARBA00022448"/>
    </source>
</evidence>
<evidence type="ECO:0000256" key="7">
    <source>
        <dbReference type="RuleBase" id="RU000477"/>
    </source>
</evidence>
<evidence type="ECO:0000256" key="5">
    <source>
        <dbReference type="ARBA" id="ARBA00022989"/>
    </source>
</evidence>
<evidence type="ECO:0000256" key="1">
    <source>
        <dbReference type="ARBA" id="ARBA00004141"/>
    </source>
</evidence>
<dbReference type="PRINTS" id="PR00783">
    <property type="entry name" value="MINTRINSICP"/>
</dbReference>
<proteinExistence type="inferred from homology"/>
<feature type="region of interest" description="Disordered" evidence="8">
    <location>
        <begin position="172"/>
        <end position="203"/>
    </location>
</feature>
<dbReference type="GO" id="GO:0015254">
    <property type="term" value="F:glycerol channel activity"/>
    <property type="evidence" value="ECO:0007669"/>
    <property type="project" value="TreeGrafter"/>
</dbReference>
<keyword evidence="5 9" id="KW-1133">Transmembrane helix</keyword>
<keyword evidence="4 7" id="KW-0812">Transmembrane</keyword>
<evidence type="ECO:0000256" key="9">
    <source>
        <dbReference type="SAM" id="Phobius"/>
    </source>
</evidence>
<dbReference type="SUPFAM" id="SSF81338">
    <property type="entry name" value="Aquaporin-like"/>
    <property type="match status" value="1"/>
</dbReference>
<gene>
    <name evidence="10" type="ORF">BDW42DRAFT_198558</name>
</gene>
<sequence>MILVLFGDGAIAQVTLSGGSRGNYQSISWAWGLGILLGTYTSTRSGSHLNPAITFTNCLLRPSTHPWSILPVYTLAQTLGAIIAATLIYANYHSAIDVHEGRLHGRSVPITSFSSAMIGSNAMAMSNATAGIFSTYPAPFMTRSDAFFSESLASAILMFLVFVSKDVAYPPPPPPPSHSPSLHSTDPATTNHIPHTNPKEETGRGDLILPLGLFFTVFGIGASFGWETGYAMNLARDFGPRLVSCMVGYGREVWTAGGYYFWIPMVAPFVGCIIGGSTYDLFLYAGTESPLSFNAVY</sequence>
<dbReference type="Gene3D" id="1.20.1080.10">
    <property type="entry name" value="Glycerol uptake facilitator protein"/>
    <property type="match status" value="1"/>
</dbReference>
<keyword evidence="3 7" id="KW-0813">Transport</keyword>
<protein>
    <submittedName>
        <fullName evidence="10">Aquaporin-like protein</fullName>
    </submittedName>
</protein>
<feature type="transmembrane region" description="Helical" evidence="9">
    <location>
        <begin position="146"/>
        <end position="163"/>
    </location>
</feature>
<dbReference type="EMBL" id="KZ559600">
    <property type="protein sequence ID" value="PLN77216.1"/>
    <property type="molecule type" value="Genomic_DNA"/>
</dbReference>
<comment type="similarity">
    <text evidence="2 7">Belongs to the MIP/aquaporin (TC 1.A.8) family.</text>
</comment>
<dbReference type="OrthoDB" id="3222at2759"/>
<dbReference type="PANTHER" id="PTHR43829">
    <property type="entry name" value="AQUAPORIN OR AQUAGLYCEROPORIN RELATED"/>
    <property type="match status" value="1"/>
</dbReference>
<dbReference type="InterPro" id="IPR000425">
    <property type="entry name" value="MIP"/>
</dbReference>
<evidence type="ECO:0000256" key="4">
    <source>
        <dbReference type="ARBA" id="ARBA00022692"/>
    </source>
</evidence>
<dbReference type="PANTHER" id="PTHR43829:SF9">
    <property type="entry name" value="AQUAPORIN-9"/>
    <property type="match status" value="1"/>
</dbReference>
<evidence type="ECO:0000256" key="2">
    <source>
        <dbReference type="ARBA" id="ARBA00006175"/>
    </source>
</evidence>
<accession>A0A2J5HJE8</accession>
<keyword evidence="6 9" id="KW-0472">Membrane</keyword>
<dbReference type="InterPro" id="IPR050363">
    <property type="entry name" value="MIP/Aquaporin"/>
</dbReference>
<name>A0A2J5HJE8_9EURO</name>
<feature type="transmembrane region" description="Helical" evidence="9">
    <location>
        <begin position="259"/>
        <end position="282"/>
    </location>
</feature>
<keyword evidence="11" id="KW-1185">Reference proteome</keyword>
<dbReference type="Proteomes" id="UP000235023">
    <property type="component" value="Unassembled WGS sequence"/>
</dbReference>